<dbReference type="GO" id="GO:0016787">
    <property type="term" value="F:hydrolase activity"/>
    <property type="evidence" value="ECO:0007669"/>
    <property type="project" value="UniProtKB-KW"/>
</dbReference>
<comment type="caution">
    <text evidence="6">The sequence shown here is derived from an EMBL/GenBank/DDBJ whole genome shotgun (WGS) entry which is preliminary data.</text>
</comment>
<evidence type="ECO:0000256" key="3">
    <source>
        <dbReference type="ARBA" id="ARBA00022801"/>
    </source>
</evidence>
<dbReference type="InterPro" id="IPR013595">
    <property type="entry name" value="Pept_S33_TAP-like_C"/>
</dbReference>
<evidence type="ECO:0000256" key="1">
    <source>
        <dbReference type="ARBA" id="ARBA00010088"/>
    </source>
</evidence>
<dbReference type="InterPro" id="IPR029058">
    <property type="entry name" value="AB_hydrolase_fold"/>
</dbReference>
<dbReference type="InterPro" id="IPR051601">
    <property type="entry name" value="Serine_prot/Carboxylest_S33"/>
</dbReference>
<sequence length="501" mass="53221">MRNRSLVALAVTAALTATGVLPAYASPAPSVPSSSVKSPDWKPCKDEPEVDCAKISVPVDWSKPNGEKIKIALARRPATDPGRRIGSLVYNPGGPGASGVDMLKGSGAEAFSKKIRSQFDIVGFDPRGVGSSAAVKCPVPGVRGTVLTEDLIDAVFTGKSLNEQQLRLIKKANQQDGRACRQESGKVLEFLDNQSVVRDIDAIRAALGDEKLTFYGVSYGTLMGQQYAQLFPDRVRALLLDSNMDHSLPLRAFLVSEAKAAQDSFDEYVKWCDTSTECAVHQQGARKTFAQLRTRAAQGKLVDPDSEEKVGSSTLLDSTQSYLLSPSWEQLSTWHAKLAESKASAAKAAAPGASEQSVEKTADGIFCADWNVQLPNAAALRGHLKASAAVAPDMRVSGQAIGAVLSCQNWPTPVRNPQAPMIWNNVPPVLMVNSRFDPSTPYEWAQNAARQSGATLLTYEGWGHGVVGSKAAGSCVANAVTGYLVDLKTPAAGATCPAPKL</sequence>
<feature type="chain" id="PRO_5040734726" evidence="4">
    <location>
        <begin position="26"/>
        <end position="501"/>
    </location>
</feature>
<dbReference type="Pfam" id="PF08386">
    <property type="entry name" value="Abhydrolase_4"/>
    <property type="match status" value="1"/>
</dbReference>
<keyword evidence="2 4" id="KW-0732">Signal</keyword>
<gene>
    <name evidence="6" type="ORF">LR394_10125</name>
</gene>
<proteinExistence type="inferred from homology"/>
<evidence type="ECO:0000313" key="6">
    <source>
        <dbReference type="EMBL" id="MCD5311256.1"/>
    </source>
</evidence>
<evidence type="ECO:0000256" key="2">
    <source>
        <dbReference type="ARBA" id="ARBA00022729"/>
    </source>
</evidence>
<evidence type="ECO:0000256" key="4">
    <source>
        <dbReference type="SAM" id="SignalP"/>
    </source>
</evidence>
<name>A0A9X1NDH6_9ACTN</name>
<dbReference type="Proteomes" id="UP001138997">
    <property type="component" value="Unassembled WGS sequence"/>
</dbReference>
<evidence type="ECO:0000313" key="7">
    <source>
        <dbReference type="Proteomes" id="UP001138997"/>
    </source>
</evidence>
<comment type="similarity">
    <text evidence="1">Belongs to the peptidase S33 family.</text>
</comment>
<reference evidence="6" key="1">
    <citation type="submission" date="2021-11" db="EMBL/GenBank/DDBJ databases">
        <title>Streptomyces corallinus and Kineosporia corallina sp. nov., two new coral-derived marine actinobacteria.</title>
        <authorList>
            <person name="Buangrab K."/>
            <person name="Sutthacheep M."/>
            <person name="Yeemin T."/>
            <person name="Harunari E."/>
            <person name="Igarashi Y."/>
            <person name="Sripreechasak P."/>
            <person name="Kanchanasin P."/>
            <person name="Tanasupawat S."/>
            <person name="Phongsopitanun W."/>
        </authorList>
    </citation>
    <scope>NUCLEOTIDE SEQUENCE</scope>
    <source>
        <strain evidence="6">JCM 31032</strain>
    </source>
</reference>
<accession>A0A9X1NDH6</accession>
<dbReference type="PANTHER" id="PTHR43248:SF29">
    <property type="entry name" value="TRIPEPTIDYL AMINOPEPTIDASE"/>
    <property type="match status" value="1"/>
</dbReference>
<dbReference type="SUPFAM" id="SSF53474">
    <property type="entry name" value="alpha/beta-Hydrolases"/>
    <property type="match status" value="1"/>
</dbReference>
<dbReference type="Gene3D" id="3.40.50.1820">
    <property type="entry name" value="alpha/beta hydrolase"/>
    <property type="match status" value="1"/>
</dbReference>
<feature type="domain" description="Peptidase S33 tripeptidyl aminopeptidase-like C-terminal" evidence="5">
    <location>
        <begin position="401"/>
        <end position="496"/>
    </location>
</feature>
<dbReference type="PANTHER" id="PTHR43248">
    <property type="entry name" value="2-SUCCINYL-6-HYDROXY-2,4-CYCLOHEXADIENE-1-CARBOXYLATE SYNTHASE"/>
    <property type="match status" value="1"/>
</dbReference>
<dbReference type="AlphaFoldDB" id="A0A9X1NDH6"/>
<organism evidence="6 7">
    <name type="scientific">Kineosporia babensis</name>
    <dbReference type="NCBI Taxonomy" id="499548"/>
    <lineage>
        <taxon>Bacteria</taxon>
        <taxon>Bacillati</taxon>
        <taxon>Actinomycetota</taxon>
        <taxon>Actinomycetes</taxon>
        <taxon>Kineosporiales</taxon>
        <taxon>Kineosporiaceae</taxon>
        <taxon>Kineosporia</taxon>
    </lineage>
</organism>
<dbReference type="EMBL" id="JAJOMB010000004">
    <property type="protein sequence ID" value="MCD5311256.1"/>
    <property type="molecule type" value="Genomic_DNA"/>
</dbReference>
<feature type="signal peptide" evidence="4">
    <location>
        <begin position="1"/>
        <end position="25"/>
    </location>
</feature>
<dbReference type="RefSeq" id="WP_231440434.1">
    <property type="nucleotide sequence ID" value="NZ_JAJOMB010000004.1"/>
</dbReference>
<keyword evidence="3 6" id="KW-0378">Hydrolase</keyword>
<protein>
    <submittedName>
        <fullName evidence="6">Alpha/beta hydrolase</fullName>
    </submittedName>
</protein>
<evidence type="ECO:0000259" key="5">
    <source>
        <dbReference type="Pfam" id="PF08386"/>
    </source>
</evidence>
<keyword evidence="7" id="KW-1185">Reference proteome</keyword>